<proteinExistence type="predicted"/>
<dbReference type="InterPro" id="IPR003593">
    <property type="entry name" value="AAA+_ATPase"/>
</dbReference>
<evidence type="ECO:0000256" key="3">
    <source>
        <dbReference type="ARBA" id="ARBA00022741"/>
    </source>
</evidence>
<evidence type="ECO:0008006" key="11">
    <source>
        <dbReference type="Google" id="ProtNLM"/>
    </source>
</evidence>
<dbReference type="InterPro" id="IPR003439">
    <property type="entry name" value="ABC_transporter-like_ATP-bd"/>
</dbReference>
<dbReference type="EMBL" id="CADCTB010000125">
    <property type="protein sequence ID" value="CAA9246217.1"/>
    <property type="molecule type" value="Genomic_DNA"/>
</dbReference>
<dbReference type="GO" id="GO:0016887">
    <property type="term" value="F:ATP hydrolysis activity"/>
    <property type="evidence" value="ECO:0007669"/>
    <property type="project" value="InterPro"/>
</dbReference>
<gene>
    <name evidence="10" type="ORF">AVDCRST_MAG10-1968</name>
</gene>
<organism evidence="10">
    <name type="scientific">uncultured Acidimicrobiales bacterium</name>
    <dbReference type="NCBI Taxonomy" id="310071"/>
    <lineage>
        <taxon>Bacteria</taxon>
        <taxon>Bacillati</taxon>
        <taxon>Actinomycetota</taxon>
        <taxon>Acidimicrobiia</taxon>
        <taxon>Acidimicrobiales</taxon>
        <taxon>environmental samples</taxon>
    </lineage>
</organism>
<dbReference type="PANTHER" id="PTHR43394:SF1">
    <property type="entry name" value="ATP-BINDING CASSETTE SUB-FAMILY B MEMBER 10, MITOCHONDRIAL"/>
    <property type="match status" value="1"/>
</dbReference>
<keyword evidence="4" id="KW-0067">ATP-binding</keyword>
<evidence type="ECO:0000256" key="5">
    <source>
        <dbReference type="ARBA" id="ARBA00022989"/>
    </source>
</evidence>
<reference evidence="10" key="1">
    <citation type="submission" date="2020-02" db="EMBL/GenBank/DDBJ databases">
        <authorList>
            <person name="Meier V. D."/>
        </authorList>
    </citation>
    <scope>NUCLEOTIDE SEQUENCE</scope>
    <source>
        <strain evidence="10">AVDCRST_MAG10</strain>
    </source>
</reference>
<accession>A0A6J4IB73</accession>
<feature type="transmembrane region" description="Helical" evidence="7">
    <location>
        <begin position="145"/>
        <end position="171"/>
    </location>
</feature>
<evidence type="ECO:0000256" key="2">
    <source>
        <dbReference type="ARBA" id="ARBA00022692"/>
    </source>
</evidence>
<dbReference type="Gene3D" id="1.20.1560.10">
    <property type="entry name" value="ABC transporter type 1, transmembrane domain"/>
    <property type="match status" value="1"/>
</dbReference>
<dbReference type="InterPro" id="IPR011527">
    <property type="entry name" value="ABC1_TM_dom"/>
</dbReference>
<dbReference type="SUPFAM" id="SSF90123">
    <property type="entry name" value="ABC transporter transmembrane region"/>
    <property type="match status" value="1"/>
</dbReference>
<feature type="transmembrane region" description="Helical" evidence="7">
    <location>
        <begin position="250"/>
        <end position="272"/>
    </location>
</feature>
<dbReference type="PANTHER" id="PTHR43394">
    <property type="entry name" value="ATP-DEPENDENT PERMEASE MDL1, MITOCHONDRIAL"/>
    <property type="match status" value="1"/>
</dbReference>
<name>A0A6J4IB73_9ACTN</name>
<feature type="transmembrane region" description="Helical" evidence="7">
    <location>
        <begin position="20"/>
        <end position="48"/>
    </location>
</feature>
<evidence type="ECO:0000256" key="6">
    <source>
        <dbReference type="ARBA" id="ARBA00023136"/>
    </source>
</evidence>
<keyword evidence="3" id="KW-0547">Nucleotide-binding</keyword>
<evidence type="ECO:0000313" key="10">
    <source>
        <dbReference type="EMBL" id="CAA9246217.1"/>
    </source>
</evidence>
<dbReference type="AlphaFoldDB" id="A0A6J4IB73"/>
<comment type="subcellular location">
    <subcellularLocation>
        <location evidence="1">Cell membrane</location>
        <topology evidence="1">Multi-pass membrane protein</topology>
    </subcellularLocation>
</comment>
<evidence type="ECO:0000256" key="4">
    <source>
        <dbReference type="ARBA" id="ARBA00022840"/>
    </source>
</evidence>
<evidence type="ECO:0000259" key="8">
    <source>
        <dbReference type="PROSITE" id="PS50893"/>
    </source>
</evidence>
<dbReference type="InterPro" id="IPR039421">
    <property type="entry name" value="Type_1_exporter"/>
</dbReference>
<evidence type="ECO:0000259" key="9">
    <source>
        <dbReference type="PROSITE" id="PS50929"/>
    </source>
</evidence>
<dbReference type="GO" id="GO:0005886">
    <property type="term" value="C:plasma membrane"/>
    <property type="evidence" value="ECO:0007669"/>
    <property type="project" value="UniProtKB-SubCell"/>
</dbReference>
<dbReference type="GO" id="GO:0005524">
    <property type="term" value="F:ATP binding"/>
    <property type="evidence" value="ECO:0007669"/>
    <property type="project" value="UniProtKB-KW"/>
</dbReference>
<dbReference type="PROSITE" id="PS50929">
    <property type="entry name" value="ABC_TM1F"/>
    <property type="match status" value="1"/>
</dbReference>
<dbReference type="InterPro" id="IPR036640">
    <property type="entry name" value="ABC1_TM_sf"/>
</dbReference>
<dbReference type="Gene3D" id="3.40.50.300">
    <property type="entry name" value="P-loop containing nucleotide triphosphate hydrolases"/>
    <property type="match status" value="1"/>
</dbReference>
<protein>
    <recommendedName>
        <fullName evidence="11">Efflux ABC transporter, permease/ATP-binding protein</fullName>
    </recommendedName>
</protein>
<sequence>MGDLRRVSSLLWDALRQDAPGTAAAAVAVDVAVSMAGAPLLALWLKLMVDGAAVGDGRRVAVGGVALALSLSLSGALSAWSGSRFQDLHESGSLVLMQDVMRLAAEVPGIEHHERPEYADRIALLRSQSRTLTNYIGTGGRAISLVARICMTAVLLAYVHPLLLALPLLALPSIWTGSRANRIVEVANEATAERVRQQNHLYDLATASAPAKELRIFGLGPEVIRRQGRLWNEVTDTMARAKLRSGLVRVTGWLAFAAGYVGAIVFAVALAARGEASPGDVLLVVALASDVSGQVGRAVALATDGAGIYRAVQRLLWLRDYAAAAIPADGRFLPPPERLSVGIELVGVSFRYPGTEADVLTDVDLCLRAGSVVALVGENGAGKTTLVKLLSRCYEPSVGRILVDGVDLASLDVAGWRRRLSAGFQDFARFQFVLREAVGIGELDRIDDIAAVELALARSQASGLGASLPEGLETQLGKLFEGGAELSEGQWQKVAIARALMDEAPLLLILDEPTSGLDATAEHALFERYARAAAEAGASTGAVTLLISHRFSTVRLADLIVVVDDGRIVASGTHDELMATPGLYSDLYSIQARAYR</sequence>
<keyword evidence="6 7" id="KW-0472">Membrane</keyword>
<feature type="transmembrane region" description="Helical" evidence="7">
    <location>
        <begin position="60"/>
        <end position="80"/>
    </location>
</feature>
<dbReference type="Pfam" id="PF00005">
    <property type="entry name" value="ABC_tran"/>
    <property type="match status" value="1"/>
</dbReference>
<dbReference type="PROSITE" id="PS50893">
    <property type="entry name" value="ABC_TRANSPORTER_2"/>
    <property type="match status" value="1"/>
</dbReference>
<evidence type="ECO:0000256" key="1">
    <source>
        <dbReference type="ARBA" id="ARBA00004651"/>
    </source>
</evidence>
<keyword evidence="5 7" id="KW-1133">Transmembrane helix</keyword>
<keyword evidence="2 7" id="KW-0812">Transmembrane</keyword>
<dbReference type="SMART" id="SM00382">
    <property type="entry name" value="AAA"/>
    <property type="match status" value="1"/>
</dbReference>
<feature type="domain" description="ABC transmembrane type-1" evidence="9">
    <location>
        <begin position="32"/>
        <end position="307"/>
    </location>
</feature>
<feature type="domain" description="ABC transporter" evidence="8">
    <location>
        <begin position="343"/>
        <end position="590"/>
    </location>
</feature>
<evidence type="ECO:0000256" key="7">
    <source>
        <dbReference type="SAM" id="Phobius"/>
    </source>
</evidence>
<dbReference type="InterPro" id="IPR027417">
    <property type="entry name" value="P-loop_NTPase"/>
</dbReference>
<dbReference type="SUPFAM" id="SSF52540">
    <property type="entry name" value="P-loop containing nucleoside triphosphate hydrolases"/>
    <property type="match status" value="1"/>
</dbReference>
<dbReference type="GO" id="GO:0015421">
    <property type="term" value="F:ABC-type oligopeptide transporter activity"/>
    <property type="evidence" value="ECO:0007669"/>
    <property type="project" value="TreeGrafter"/>
</dbReference>